<dbReference type="PANTHER" id="PTHR11388">
    <property type="entry name" value="ORGANIC ANION TRANSPORTER"/>
    <property type="match status" value="1"/>
</dbReference>
<reference evidence="5" key="1">
    <citation type="submission" date="2017-02" db="UniProtKB">
        <authorList>
            <consortium name="WormBaseParasite"/>
        </authorList>
    </citation>
    <scope>IDENTIFICATION</scope>
</reference>
<keyword evidence="3" id="KW-1133">Transmembrane helix</keyword>
<accession>A0A0N5AGV1</accession>
<evidence type="ECO:0000313" key="5">
    <source>
        <dbReference type="WBParaSite" id="SMUV_0000357501-mRNA-1"/>
    </source>
</evidence>
<evidence type="ECO:0000256" key="1">
    <source>
        <dbReference type="ARBA" id="ARBA00023157"/>
    </source>
</evidence>
<keyword evidence="1" id="KW-1015">Disulfide bond</keyword>
<dbReference type="AlphaFoldDB" id="A0A0N5AGV1"/>
<dbReference type="InterPro" id="IPR036259">
    <property type="entry name" value="MFS_trans_sf"/>
</dbReference>
<dbReference type="SUPFAM" id="SSF103473">
    <property type="entry name" value="MFS general substrate transporter"/>
    <property type="match status" value="1"/>
</dbReference>
<protein>
    <submittedName>
        <fullName evidence="5">MFS domain-containing protein</fullName>
    </submittedName>
</protein>
<feature type="compositionally biased region" description="Low complexity" evidence="2">
    <location>
        <begin position="38"/>
        <end position="55"/>
    </location>
</feature>
<evidence type="ECO:0000313" key="4">
    <source>
        <dbReference type="Proteomes" id="UP000046393"/>
    </source>
</evidence>
<keyword evidence="3" id="KW-0812">Transmembrane</keyword>
<dbReference type="InterPro" id="IPR004156">
    <property type="entry name" value="OATP"/>
</dbReference>
<evidence type="ECO:0000256" key="2">
    <source>
        <dbReference type="SAM" id="MobiDB-lite"/>
    </source>
</evidence>
<dbReference type="GO" id="GO:0043252">
    <property type="term" value="P:sodium-independent organic anion transport"/>
    <property type="evidence" value="ECO:0007669"/>
    <property type="project" value="TreeGrafter"/>
</dbReference>
<organism evidence="4 5">
    <name type="scientific">Syphacia muris</name>
    <dbReference type="NCBI Taxonomy" id="451379"/>
    <lineage>
        <taxon>Eukaryota</taxon>
        <taxon>Metazoa</taxon>
        <taxon>Ecdysozoa</taxon>
        <taxon>Nematoda</taxon>
        <taxon>Chromadorea</taxon>
        <taxon>Rhabditida</taxon>
        <taxon>Spirurina</taxon>
        <taxon>Oxyuridomorpha</taxon>
        <taxon>Oxyuroidea</taxon>
        <taxon>Oxyuridae</taxon>
        <taxon>Syphacia</taxon>
    </lineage>
</organism>
<dbReference type="GO" id="GO:0016323">
    <property type="term" value="C:basolateral plasma membrane"/>
    <property type="evidence" value="ECO:0007669"/>
    <property type="project" value="TreeGrafter"/>
</dbReference>
<dbReference type="PANTHER" id="PTHR11388:SF151">
    <property type="entry name" value="SOLUTE CARRIER ORGANIC ANION TRANSPORTER FAMILY MEMBER"/>
    <property type="match status" value="1"/>
</dbReference>
<keyword evidence="4" id="KW-1185">Reference proteome</keyword>
<dbReference type="Proteomes" id="UP000046393">
    <property type="component" value="Unplaced"/>
</dbReference>
<proteinExistence type="predicted"/>
<feature type="transmembrane region" description="Helical" evidence="3">
    <location>
        <begin position="147"/>
        <end position="167"/>
    </location>
</feature>
<name>A0A0N5AGV1_9BILA</name>
<dbReference type="STRING" id="451379.A0A0N5AGV1"/>
<dbReference type="Pfam" id="PF03137">
    <property type="entry name" value="OATP"/>
    <property type="match status" value="1"/>
</dbReference>
<dbReference type="GO" id="GO:0015347">
    <property type="term" value="F:sodium-independent organic anion transmembrane transporter activity"/>
    <property type="evidence" value="ECO:0007669"/>
    <property type="project" value="TreeGrafter"/>
</dbReference>
<sequence>MILPSNEGDGNLVRPPDDNDELCAETRSAPGDLALPVSSNDANNENSDAATSSSALPPFQISLGLPSNNTPTFRPMGHYRNVNNGFASGPPWPTPKREKSWATVRVWQKQQQIQAIEKEITVMANETLVGICKWRPPWMQRFSSLKWMIFWLCWYCAVQGLLVNGLVPSAITSIERRFQFTSSTIGRIMQFYDFGYVLFCIPVSYFGGRHSKPVVLAMGLLFLALGSFIFTLPHTISEPYTSSYHADDLTHSRCESGYFSKR</sequence>
<dbReference type="Gene3D" id="1.20.1250.20">
    <property type="entry name" value="MFS general substrate transporter like domains"/>
    <property type="match status" value="1"/>
</dbReference>
<feature type="transmembrane region" description="Helical" evidence="3">
    <location>
        <begin position="188"/>
        <end position="208"/>
    </location>
</feature>
<feature type="region of interest" description="Disordered" evidence="2">
    <location>
        <begin position="1"/>
        <end position="55"/>
    </location>
</feature>
<dbReference type="WBParaSite" id="SMUV_0000357501-mRNA-1">
    <property type="protein sequence ID" value="SMUV_0000357501-mRNA-1"/>
    <property type="gene ID" value="SMUV_0000357501"/>
</dbReference>
<keyword evidence="3" id="KW-0472">Membrane</keyword>
<evidence type="ECO:0000256" key="3">
    <source>
        <dbReference type="SAM" id="Phobius"/>
    </source>
</evidence>
<feature type="transmembrane region" description="Helical" evidence="3">
    <location>
        <begin position="214"/>
        <end position="232"/>
    </location>
</feature>